<protein>
    <submittedName>
        <fullName evidence="1">Uncharacterized protein</fullName>
    </submittedName>
</protein>
<dbReference type="EMBL" id="CM023490">
    <property type="protein sequence ID" value="KAH6942722.1"/>
    <property type="molecule type" value="Genomic_DNA"/>
</dbReference>
<evidence type="ECO:0000313" key="1">
    <source>
        <dbReference type="EMBL" id="KAH6942722.1"/>
    </source>
</evidence>
<gene>
    <name evidence="1" type="ORF">HPB50_009547</name>
</gene>
<accession>A0ACB7T5F9</accession>
<keyword evidence="2" id="KW-1185">Reference proteome</keyword>
<reference evidence="1" key="1">
    <citation type="submission" date="2020-05" db="EMBL/GenBank/DDBJ databases">
        <title>Large-scale comparative analyses of tick genomes elucidate their genetic diversity and vector capacities.</title>
        <authorList>
            <person name="Jia N."/>
            <person name="Wang J."/>
            <person name="Shi W."/>
            <person name="Du L."/>
            <person name="Sun Y."/>
            <person name="Zhan W."/>
            <person name="Jiang J."/>
            <person name="Wang Q."/>
            <person name="Zhang B."/>
            <person name="Ji P."/>
            <person name="Sakyi L.B."/>
            <person name="Cui X."/>
            <person name="Yuan T."/>
            <person name="Jiang B."/>
            <person name="Yang W."/>
            <person name="Lam T.T.-Y."/>
            <person name="Chang Q."/>
            <person name="Ding S."/>
            <person name="Wang X."/>
            <person name="Zhu J."/>
            <person name="Ruan X."/>
            <person name="Zhao L."/>
            <person name="Wei J."/>
            <person name="Que T."/>
            <person name="Du C."/>
            <person name="Cheng J."/>
            <person name="Dai P."/>
            <person name="Han X."/>
            <person name="Huang E."/>
            <person name="Gao Y."/>
            <person name="Liu J."/>
            <person name="Shao H."/>
            <person name="Ye R."/>
            <person name="Li L."/>
            <person name="Wei W."/>
            <person name="Wang X."/>
            <person name="Wang C."/>
            <person name="Yang T."/>
            <person name="Huo Q."/>
            <person name="Li W."/>
            <person name="Guo W."/>
            <person name="Chen H."/>
            <person name="Zhou L."/>
            <person name="Ni X."/>
            <person name="Tian J."/>
            <person name="Zhou Y."/>
            <person name="Sheng Y."/>
            <person name="Liu T."/>
            <person name="Pan Y."/>
            <person name="Xia L."/>
            <person name="Li J."/>
            <person name="Zhao F."/>
            <person name="Cao W."/>
        </authorList>
    </citation>
    <scope>NUCLEOTIDE SEQUENCE</scope>
    <source>
        <strain evidence="1">Hyas-2018</strain>
    </source>
</reference>
<evidence type="ECO:0000313" key="2">
    <source>
        <dbReference type="Proteomes" id="UP000821845"/>
    </source>
</evidence>
<sequence>MHEQRLQIRYLRHQRLSYAQEDETSASCFQDNPTLTPLKEAYDTLNNTLIEECNYGTVDSLLLTKRIDFVGRSLKCSDSCFFNDYAVLPHHSICFMVRQSAQLSPSFANTWFTFFAVASILAPFAALLVVVLRARGPSNSGTANSVSSVVMVFLSAYLGRSPPENLRLESASMKIAFASWMIGMTLLLQFTQTHITASQSVPEHTFVIRHGEDLGVALDAGAIRPCMFFPLRRGLPRLAVNVPHLQSMERAMVRCGLDCLVESLHECVPKAHRGTHAIVGSCHVFAEDRRFAEGLVHSADELSSFYFASAIHGNAPFRGRHTSSTCDPGKLSRKAHENVKGSNTTALAAIAKNNERDDTFKGVLLGNLRSWAVTDSSCRCYKVVFDGWSERTFVTNRLSRHLKLKSLGLGLPQLSALLETSLGTHPENFGSSRFASEVSNPT</sequence>
<organism evidence="1 2">
    <name type="scientific">Hyalomma asiaticum</name>
    <name type="common">Tick</name>
    <dbReference type="NCBI Taxonomy" id="266040"/>
    <lineage>
        <taxon>Eukaryota</taxon>
        <taxon>Metazoa</taxon>
        <taxon>Ecdysozoa</taxon>
        <taxon>Arthropoda</taxon>
        <taxon>Chelicerata</taxon>
        <taxon>Arachnida</taxon>
        <taxon>Acari</taxon>
        <taxon>Parasitiformes</taxon>
        <taxon>Ixodida</taxon>
        <taxon>Ixodoidea</taxon>
        <taxon>Ixodidae</taxon>
        <taxon>Hyalomminae</taxon>
        <taxon>Hyalomma</taxon>
    </lineage>
</organism>
<proteinExistence type="predicted"/>
<dbReference type="Proteomes" id="UP000821845">
    <property type="component" value="Chromosome 10"/>
</dbReference>
<name>A0ACB7T5F9_HYAAI</name>
<comment type="caution">
    <text evidence="1">The sequence shown here is derived from an EMBL/GenBank/DDBJ whole genome shotgun (WGS) entry which is preliminary data.</text>
</comment>